<accession>A0A3B0MLN7</accession>
<organism evidence="1 2">
    <name type="scientific">Roseinatronobacter ekhonensis</name>
    <dbReference type="NCBI Taxonomy" id="254356"/>
    <lineage>
        <taxon>Bacteria</taxon>
        <taxon>Pseudomonadati</taxon>
        <taxon>Pseudomonadota</taxon>
        <taxon>Alphaproteobacteria</taxon>
        <taxon>Rhodobacterales</taxon>
        <taxon>Paracoccaceae</taxon>
        <taxon>Roseinatronobacter</taxon>
    </lineage>
</organism>
<evidence type="ECO:0000313" key="1">
    <source>
        <dbReference type="EMBL" id="SUZ30569.1"/>
    </source>
</evidence>
<proteinExistence type="predicted"/>
<dbReference type="RefSeq" id="WP_121092878.1">
    <property type="nucleotide sequence ID" value="NZ_UIHC01000002.1"/>
</dbReference>
<gene>
    <name evidence="1" type="ORF">ROE7235_00293</name>
</gene>
<reference evidence="2" key="1">
    <citation type="submission" date="2018-08" db="EMBL/GenBank/DDBJ databases">
        <authorList>
            <person name="Rodrigo-Torres L."/>
            <person name="Arahal R. D."/>
            <person name="Lucena T."/>
        </authorList>
    </citation>
    <scope>NUCLEOTIDE SEQUENCE [LARGE SCALE GENOMIC DNA]</scope>
    <source>
        <strain evidence="2">CECT 7235</strain>
    </source>
</reference>
<dbReference type="EMBL" id="UIHC01000002">
    <property type="protein sequence ID" value="SUZ30569.1"/>
    <property type="molecule type" value="Genomic_DNA"/>
</dbReference>
<dbReference type="Pfam" id="PF13704">
    <property type="entry name" value="Glyco_tranf_2_4"/>
    <property type="match status" value="1"/>
</dbReference>
<evidence type="ECO:0000313" key="2">
    <source>
        <dbReference type="Proteomes" id="UP000272908"/>
    </source>
</evidence>
<name>A0A3B0MLN7_9RHOB</name>
<sequence>MTPVAPQHSIAFRAPHRGGLWLDVDLRLTDGAMVEFWDDALSVLPLSIEFRHDDGLVVINRHWPRGWSREEIRPAPLGRRVHRLALIFGTGPTGRGTACAIWLDGICLAKLDALPRPARGGRFGLRRGFPGLSRIGRIALPDPARVVAFSGAAKGLHLTDRMEVTWAGATPPATVSLPCGETLSLEQVAHSTPAGGVACAVLPGRIWRTERPVLTLADADGTPRASLALDRADLVARLDRLAQGGWIDHDGLSALQALEHAHAAGLHDEISDRCRLALTRASEIYRLDQLRPKAATRPLPAPPADPVGALRARFDDSAEGAQTLARLDRMLHDASLSPAQAGHLLLGLVEWACIHDDPVALLALADRHGAALPEAGSPYNASALLPRIWAAQDWAGLRVALDHMVPAQGRWIVTPALGWTLRALVTDRPGPLGHAPLRDRAEVLIDILHAIRALSAESGSQMRCPHLLNSVMEVIAQRDRLPPDALESVRKICLETYGLVPEFWDAVQNLPDDGMPPGMSEWGRMARDLQNGTHGDDVLRLLSRFERAGVIGAEAHRRCLIAEGGLPPPENATAPPGDMLAKHLPEAALRWLAFPRAGRDTPPAAQVHKLACQGLHEASSHTPRPPMGGLMLQLGTRAMAALAGLQRGTLPADLEAVRRDALALLTPEAGFCGGAVLLAMAEALARAGAKPDAAKMLDTLDEGLRSRAATDYSVAPALRHASARFAACCPDAGLRAEAAAIMAPDPALAGPDIGLRAKANPLADTLVVLISCRPYLDSRVPAIREAWGDLLAQHGLPMIVAVGGGTGPAHVSDGVLELPAPDDYEGLPQKTLAIADWAQRCTGFSRILKIDDDCFMDPQAFFADLSALCAPYYGRPLRRARGEIDRAWHMAKASSLRGRSDLDKSPEPAIYADGGGAYLLTRDALLALDAARATPEGRALEAVSFMEDKLVGDLLALRGITVSGDNYDMAIFRRSAPGVTPLPQYENSFLPFAGAGLKVVHLDGGGDQLAARAALSNPWPSPMKIWPPHGPARLGWARNALDLVSPPERLAQARAAEVAVVAVMRNERFLLDRFLNHYRRLGVGAFLVADNGSDDGTLEHLVAQPDVTVFATDTPYNESRYGVLWQEALLASFRVGRWSLVADADEFLFWSLPDAQGQVSGDLPALLRGPDFAGADLVRLSMLDLYPPGLLSDARFAGSPFLDASHIDRAPLRFDYTGRGPWGNCDSVTSNLRHRLMEAMGQSAARNLFVAQKFALMRYQPWMQFSAGLHYAVGGHVAARALAFAHFKYSAEFHAKARAEVARGQHFNNAEEYRKYLALLSEGRDTLYDPAVSVPLHDCPFVQDLVAFR</sequence>
<keyword evidence="2" id="KW-1185">Reference proteome</keyword>
<dbReference type="OrthoDB" id="7981249at2"/>
<protein>
    <submittedName>
        <fullName evidence="1">Uncharacterized protein</fullName>
    </submittedName>
</protein>
<dbReference type="Proteomes" id="UP000272908">
    <property type="component" value="Unassembled WGS sequence"/>
</dbReference>